<proteinExistence type="predicted"/>
<organism evidence="1 2">
    <name type="scientific">Puccinia striiformis f. sp. tritici</name>
    <dbReference type="NCBI Taxonomy" id="168172"/>
    <lineage>
        <taxon>Eukaryota</taxon>
        <taxon>Fungi</taxon>
        <taxon>Dikarya</taxon>
        <taxon>Basidiomycota</taxon>
        <taxon>Pucciniomycotina</taxon>
        <taxon>Pucciniomycetes</taxon>
        <taxon>Pucciniales</taxon>
        <taxon>Pucciniaceae</taxon>
        <taxon>Puccinia</taxon>
    </lineage>
</organism>
<sequence>MTYRTTTPHTRQDRSSNDVPLKVLYTVHQGSIYRENIGESECAGHPGDIGSLLEEGSVGNLEFAVGTAGTFVGSILDADLDSYRSIK</sequence>
<reference evidence="1 2" key="3">
    <citation type="journal article" date="2022" name="Microbiol. Spectr.">
        <title>Folding features and dynamics of 3D genome architecture in plant fungal pathogens.</title>
        <authorList>
            <person name="Xia C."/>
        </authorList>
    </citation>
    <scope>NUCLEOTIDE SEQUENCE [LARGE SCALE GENOMIC DNA]</scope>
    <source>
        <strain evidence="1 2">93-210</strain>
    </source>
</reference>
<comment type="caution">
    <text evidence="1">The sequence shown here is derived from an EMBL/GenBank/DDBJ whole genome shotgun (WGS) entry which is preliminary data.</text>
</comment>
<gene>
    <name evidence="1" type="ORF">MJO28_003925</name>
</gene>
<evidence type="ECO:0000313" key="2">
    <source>
        <dbReference type="Proteomes" id="UP001060170"/>
    </source>
</evidence>
<dbReference type="EMBL" id="CM045868">
    <property type="protein sequence ID" value="KAI7956830.1"/>
    <property type="molecule type" value="Genomic_DNA"/>
</dbReference>
<evidence type="ECO:0000313" key="1">
    <source>
        <dbReference type="EMBL" id="KAI7956830.1"/>
    </source>
</evidence>
<accession>A0ACC0EP04</accession>
<keyword evidence="2" id="KW-1185">Reference proteome</keyword>
<dbReference type="Proteomes" id="UP001060170">
    <property type="component" value="Chromosome 4"/>
</dbReference>
<protein>
    <submittedName>
        <fullName evidence="1">Uncharacterized protein</fullName>
    </submittedName>
</protein>
<reference evidence="2" key="2">
    <citation type="journal article" date="2018" name="Mol. Plant Microbe Interact.">
        <title>Genome sequence resources for the wheat stripe rust pathogen (Puccinia striiformis f. sp. tritici) and the barley stripe rust pathogen (Puccinia striiformis f. sp. hordei).</title>
        <authorList>
            <person name="Xia C."/>
            <person name="Wang M."/>
            <person name="Yin C."/>
            <person name="Cornejo O.E."/>
            <person name="Hulbert S.H."/>
            <person name="Chen X."/>
        </authorList>
    </citation>
    <scope>NUCLEOTIDE SEQUENCE [LARGE SCALE GENOMIC DNA]</scope>
    <source>
        <strain evidence="2">93-210</strain>
    </source>
</reference>
<reference evidence="2" key="1">
    <citation type="journal article" date="2018" name="BMC Genomics">
        <title>Genomic insights into host adaptation between the wheat stripe rust pathogen (Puccinia striiformis f. sp. tritici) and the barley stripe rust pathogen (Puccinia striiformis f. sp. hordei).</title>
        <authorList>
            <person name="Xia C."/>
            <person name="Wang M."/>
            <person name="Yin C."/>
            <person name="Cornejo O.E."/>
            <person name="Hulbert S.H."/>
            <person name="Chen X."/>
        </authorList>
    </citation>
    <scope>NUCLEOTIDE SEQUENCE [LARGE SCALE GENOMIC DNA]</scope>
    <source>
        <strain evidence="2">93-210</strain>
    </source>
</reference>
<name>A0ACC0EP04_9BASI</name>